<evidence type="ECO:0000256" key="3">
    <source>
        <dbReference type="ARBA" id="ARBA00022691"/>
    </source>
</evidence>
<keyword evidence="5" id="KW-1185">Reference proteome</keyword>
<organism evidence="4 5">
    <name type="scientific">Tateyamaria omphalii</name>
    <dbReference type="NCBI Taxonomy" id="299262"/>
    <lineage>
        <taxon>Bacteria</taxon>
        <taxon>Pseudomonadati</taxon>
        <taxon>Pseudomonadota</taxon>
        <taxon>Alphaproteobacteria</taxon>
        <taxon>Rhodobacterales</taxon>
        <taxon>Roseobacteraceae</taxon>
        <taxon>Tateyamaria</taxon>
    </lineage>
</organism>
<dbReference type="AlphaFoldDB" id="A0A1P8MUK7"/>
<dbReference type="RefSeq" id="WP_076627589.1">
    <property type="nucleotide sequence ID" value="NZ_CP019312.1"/>
</dbReference>
<dbReference type="Pfam" id="PF13489">
    <property type="entry name" value="Methyltransf_23"/>
    <property type="match status" value="1"/>
</dbReference>
<reference evidence="4 5" key="1">
    <citation type="submission" date="2017-01" db="EMBL/GenBank/DDBJ databases">
        <title>Complete genome of Tateyamaria omphalii DOK1-4 isolated from seawater in Dokdo.</title>
        <authorList>
            <person name="Kim J.H."/>
            <person name="Chi W.-J."/>
        </authorList>
    </citation>
    <scope>NUCLEOTIDE SEQUENCE [LARGE SCALE GENOMIC DNA]</scope>
    <source>
        <strain evidence="4 5">DOK1-4</strain>
    </source>
</reference>
<dbReference type="Proteomes" id="UP000186336">
    <property type="component" value="Chromosome"/>
</dbReference>
<keyword evidence="1" id="KW-0489">Methyltransferase</keyword>
<dbReference type="OrthoDB" id="9803855at2"/>
<dbReference type="KEGG" id="tom:BWR18_08550"/>
<dbReference type="EMBL" id="CP019312">
    <property type="protein sequence ID" value="APX11728.1"/>
    <property type="molecule type" value="Genomic_DNA"/>
</dbReference>
<keyword evidence="2" id="KW-0808">Transferase</keyword>
<dbReference type="PANTHER" id="PTHR43464:SF19">
    <property type="entry name" value="UBIQUINONE BIOSYNTHESIS O-METHYLTRANSFERASE, MITOCHONDRIAL"/>
    <property type="match status" value="1"/>
</dbReference>
<dbReference type="SUPFAM" id="SSF53335">
    <property type="entry name" value="S-adenosyl-L-methionine-dependent methyltransferases"/>
    <property type="match status" value="1"/>
</dbReference>
<evidence type="ECO:0000313" key="5">
    <source>
        <dbReference type="Proteomes" id="UP000186336"/>
    </source>
</evidence>
<gene>
    <name evidence="4" type="ORF">BWR18_08550</name>
</gene>
<dbReference type="CDD" id="cd02440">
    <property type="entry name" value="AdoMet_MTases"/>
    <property type="match status" value="1"/>
</dbReference>
<proteinExistence type="predicted"/>
<name>A0A1P8MUK7_9RHOB</name>
<dbReference type="GO" id="GO:0032259">
    <property type="term" value="P:methylation"/>
    <property type="evidence" value="ECO:0007669"/>
    <property type="project" value="UniProtKB-KW"/>
</dbReference>
<evidence type="ECO:0000256" key="2">
    <source>
        <dbReference type="ARBA" id="ARBA00022679"/>
    </source>
</evidence>
<evidence type="ECO:0008006" key="6">
    <source>
        <dbReference type="Google" id="ProtNLM"/>
    </source>
</evidence>
<dbReference type="GO" id="GO:0008168">
    <property type="term" value="F:methyltransferase activity"/>
    <property type="evidence" value="ECO:0007669"/>
    <property type="project" value="UniProtKB-KW"/>
</dbReference>
<evidence type="ECO:0000256" key="1">
    <source>
        <dbReference type="ARBA" id="ARBA00022603"/>
    </source>
</evidence>
<dbReference type="InterPro" id="IPR029063">
    <property type="entry name" value="SAM-dependent_MTases_sf"/>
</dbReference>
<protein>
    <recommendedName>
        <fullName evidence="6">Methyltransferase type 11</fullName>
    </recommendedName>
</protein>
<dbReference type="STRING" id="299262.BWR18_08550"/>
<keyword evidence="3" id="KW-0949">S-adenosyl-L-methionine</keyword>
<evidence type="ECO:0000313" key="4">
    <source>
        <dbReference type="EMBL" id="APX11728.1"/>
    </source>
</evidence>
<dbReference type="Gene3D" id="3.40.50.150">
    <property type="entry name" value="Vaccinia Virus protein VP39"/>
    <property type="match status" value="1"/>
</dbReference>
<accession>A0A1P8MUK7</accession>
<sequence length="215" mass="22988">MLSRLIPFDRPRPPARGGALQTIYDAAATGWQDGISKLGFLAAYADLMQAAHAPPSQPRVLDVGTGTGAFAGAWVDAHGTPACLTLTDISPAMLDTASARLPQARTIVASVGKTPDDLPPQDVVLCAHVIEHLDDPNASLTWLFERVAPGGILILALSRPHWCTALVRWRWGNAAYTPEHARTMLAVAGFTDIALHPFTHGPPSRVSHGYIARRP</sequence>
<dbReference type="PANTHER" id="PTHR43464">
    <property type="entry name" value="METHYLTRANSFERASE"/>
    <property type="match status" value="1"/>
</dbReference>